<evidence type="ECO:0000313" key="1">
    <source>
        <dbReference type="EMBL" id="BDU76004.1"/>
    </source>
</evidence>
<dbReference type="Proteomes" id="UP001228113">
    <property type="component" value="Chromosome"/>
</dbReference>
<dbReference type="KEGG" id="msea:METESE_09620"/>
<proteinExistence type="predicted"/>
<protein>
    <submittedName>
        <fullName evidence="1">Uncharacterized protein</fullName>
    </submittedName>
</protein>
<organism evidence="1 2">
    <name type="scientific">Mesoterricola sediminis</name>
    <dbReference type="NCBI Taxonomy" id="2927980"/>
    <lineage>
        <taxon>Bacteria</taxon>
        <taxon>Pseudomonadati</taxon>
        <taxon>Acidobacteriota</taxon>
        <taxon>Holophagae</taxon>
        <taxon>Holophagales</taxon>
        <taxon>Holophagaceae</taxon>
        <taxon>Mesoterricola</taxon>
    </lineage>
</organism>
<reference evidence="1" key="1">
    <citation type="journal article" date="2023" name="Int. J. Syst. Evol. Microbiol.">
        <title>Mesoterricola silvestris gen. nov., sp. nov., Mesoterricola sediminis sp. nov., Geothrix oryzae sp. nov., Geothrix edaphica sp. nov., Geothrix rubra sp. nov., and Geothrix limicola sp. nov., six novel members of Acidobacteriota isolated from soils.</title>
        <authorList>
            <person name="Itoh H."/>
            <person name="Sugisawa Y."/>
            <person name="Mise K."/>
            <person name="Xu Z."/>
            <person name="Kuniyasu M."/>
            <person name="Ushijima N."/>
            <person name="Kawano K."/>
            <person name="Kobayashi E."/>
            <person name="Shiratori Y."/>
            <person name="Masuda Y."/>
            <person name="Senoo K."/>
        </authorList>
    </citation>
    <scope>NUCLEOTIDE SEQUENCE</scope>
    <source>
        <strain evidence="1">W786</strain>
    </source>
</reference>
<keyword evidence="2" id="KW-1185">Reference proteome</keyword>
<sequence length="35" mass="3975">MAREAQRWSKRRTIEGVLRVLPGEPLAEVSPDVNI</sequence>
<dbReference type="AlphaFoldDB" id="A0AA48GTN9"/>
<dbReference type="EMBL" id="AP027081">
    <property type="protein sequence ID" value="BDU76004.1"/>
    <property type="molecule type" value="Genomic_DNA"/>
</dbReference>
<evidence type="ECO:0000313" key="2">
    <source>
        <dbReference type="Proteomes" id="UP001228113"/>
    </source>
</evidence>
<gene>
    <name evidence="1" type="ORF">METESE_09620</name>
</gene>
<name>A0AA48GTN9_9BACT</name>
<accession>A0AA48GTN9</accession>